<protein>
    <submittedName>
        <fullName evidence="3">Uncharacterized protein</fullName>
    </submittedName>
</protein>
<dbReference type="VEuPathDB" id="AmoebaDB:FDP41_003497"/>
<feature type="region of interest" description="Disordered" evidence="1">
    <location>
        <begin position="332"/>
        <end position="361"/>
    </location>
</feature>
<dbReference type="VEuPathDB" id="AmoebaDB:NF0064240"/>
<feature type="region of interest" description="Disordered" evidence="1">
    <location>
        <begin position="113"/>
        <end position="144"/>
    </location>
</feature>
<dbReference type="GeneID" id="68110715"/>
<feature type="region of interest" description="Disordered" evidence="1">
    <location>
        <begin position="75"/>
        <end position="99"/>
    </location>
</feature>
<feature type="compositionally biased region" description="Low complexity" evidence="1">
    <location>
        <begin position="339"/>
        <end position="351"/>
    </location>
</feature>
<name>A0A6A5BVY8_NAEFO</name>
<feature type="transmembrane region" description="Helical" evidence="2">
    <location>
        <begin position="424"/>
        <end position="450"/>
    </location>
</feature>
<evidence type="ECO:0000313" key="4">
    <source>
        <dbReference type="Proteomes" id="UP000444721"/>
    </source>
</evidence>
<feature type="compositionally biased region" description="Gly residues" evidence="1">
    <location>
        <begin position="83"/>
        <end position="95"/>
    </location>
</feature>
<evidence type="ECO:0000256" key="2">
    <source>
        <dbReference type="SAM" id="Phobius"/>
    </source>
</evidence>
<feature type="compositionally biased region" description="Low complexity" evidence="1">
    <location>
        <begin position="227"/>
        <end position="238"/>
    </location>
</feature>
<dbReference type="Proteomes" id="UP000444721">
    <property type="component" value="Unassembled WGS sequence"/>
</dbReference>
<reference evidence="3 4" key="1">
    <citation type="journal article" date="2019" name="Sci. Rep.">
        <title>Nanopore sequencing improves the draft genome of the human pathogenic amoeba Naegleria fowleri.</title>
        <authorList>
            <person name="Liechti N."/>
            <person name="Schurch N."/>
            <person name="Bruggmann R."/>
            <person name="Wittwer M."/>
        </authorList>
    </citation>
    <scope>NUCLEOTIDE SEQUENCE [LARGE SCALE GENOMIC DNA]</scope>
    <source>
        <strain evidence="3 4">ATCC 30894</strain>
    </source>
</reference>
<comment type="caution">
    <text evidence="3">The sequence shown here is derived from an EMBL/GenBank/DDBJ whole genome shotgun (WGS) entry which is preliminary data.</text>
</comment>
<dbReference type="VEuPathDB" id="AmoebaDB:NfTy_070970"/>
<feature type="region of interest" description="Disordered" evidence="1">
    <location>
        <begin position="222"/>
        <end position="254"/>
    </location>
</feature>
<feature type="transmembrane region" description="Helical" evidence="2">
    <location>
        <begin position="529"/>
        <end position="552"/>
    </location>
</feature>
<evidence type="ECO:0000313" key="3">
    <source>
        <dbReference type="EMBL" id="KAF0977505.1"/>
    </source>
</evidence>
<dbReference type="RefSeq" id="XP_044562218.1">
    <property type="nucleotide sequence ID" value="XM_044706807.1"/>
</dbReference>
<sequence length="622" mass="70398">MSKSQSQPVTTSYASRVIKKIKGNNGMMGGRTASPHVMNTYSNPNNQIDLKSSSSFKNRLLRVVNHLRPSSYEFYYSDPSSPHGGGGGSGSGGGTQSDHHHSMLLATLDSNLHTTHHRPSSTTAQHGTFEMSEDHQSSLSFLHHQQQSSPLFHHLFSHDSSINNSTHSSSQHNTMIHGSLRDSHDSDHIFIHPIQSLSKLFQFIRNTYYVLEMVDEDEDMKRSIPIENNSKSSSNNQSNEKEHRFKSSSPVGFELDENDPIMDSSFQLEVMNHNSTKVMNSTIIDQSSHTPFYSNIDKFLFRLFVSNDTNDATTCHPQTPGGNSTILTATHTAHPSGKSTVPTTTVPTTSTLHRNTTTDRKTSISEISSHHLQQGDDSNKNTFMDPLSISTTLLSHHHHGLSNSNLSTTQQHSIHFNSPTTSNVIIFFIETIFSVIKSLSLITLVTVSYIHKRFDKYLKPIIVIEFGKLEKLLGKLIYNFKLYFKIGTNAKLTIARLLAKIRNNNPRNFYMILSIYLRMRNWMHIPKSFINQIFWTVTSIYFNILLFCIYLIEKIVSPRLLYLLTMTNDKLIEILDRVLSFVESYYHIVIENDRMVGVKRHSTLSSTQSMKTSISPLQGTEN</sequence>
<keyword evidence="4" id="KW-1185">Reference proteome</keyword>
<gene>
    <name evidence="3" type="ORF">FDP41_003497</name>
</gene>
<keyword evidence="2" id="KW-0472">Membrane</keyword>
<dbReference type="AlphaFoldDB" id="A0A6A5BVY8"/>
<keyword evidence="2" id="KW-1133">Transmembrane helix</keyword>
<evidence type="ECO:0000256" key="1">
    <source>
        <dbReference type="SAM" id="MobiDB-lite"/>
    </source>
</evidence>
<accession>A0A6A5BVY8</accession>
<organism evidence="3 4">
    <name type="scientific">Naegleria fowleri</name>
    <name type="common">Brain eating amoeba</name>
    <dbReference type="NCBI Taxonomy" id="5763"/>
    <lineage>
        <taxon>Eukaryota</taxon>
        <taxon>Discoba</taxon>
        <taxon>Heterolobosea</taxon>
        <taxon>Tetramitia</taxon>
        <taxon>Eutetramitia</taxon>
        <taxon>Vahlkampfiidae</taxon>
        <taxon>Naegleria</taxon>
    </lineage>
</organism>
<proteinExistence type="predicted"/>
<dbReference type="EMBL" id="VFQX01000034">
    <property type="protein sequence ID" value="KAF0977505.1"/>
    <property type="molecule type" value="Genomic_DNA"/>
</dbReference>
<keyword evidence="2" id="KW-0812">Transmembrane</keyword>
<dbReference type="OrthoDB" id="10508439at2759"/>